<evidence type="ECO:0000313" key="10">
    <source>
        <dbReference type="EMBL" id="MBB5743507.1"/>
    </source>
</evidence>
<dbReference type="PROSITE" id="PS52029">
    <property type="entry name" value="LD_TPASE"/>
    <property type="match status" value="1"/>
</dbReference>
<keyword evidence="11" id="KW-1185">Reference proteome</keyword>
<dbReference type="GO" id="GO:0018104">
    <property type="term" value="P:peptidoglycan-protein cross-linking"/>
    <property type="evidence" value="ECO:0007669"/>
    <property type="project" value="TreeGrafter"/>
</dbReference>
<proteinExistence type="predicted"/>
<keyword evidence="2" id="KW-0808">Transferase</keyword>
<keyword evidence="8" id="KW-0812">Transmembrane</keyword>
<evidence type="ECO:0000259" key="9">
    <source>
        <dbReference type="PROSITE" id="PS52029"/>
    </source>
</evidence>
<reference evidence="10 11" key="1">
    <citation type="submission" date="2020-08" db="EMBL/GenBank/DDBJ databases">
        <title>Sequencing the genomes of 1000 actinobacteria strains.</title>
        <authorList>
            <person name="Klenk H.-P."/>
        </authorList>
    </citation>
    <scope>NUCLEOTIDE SEQUENCE [LARGE SCALE GENOMIC DNA]</scope>
    <source>
        <strain evidence="10 11">DSM 24823</strain>
    </source>
</reference>
<dbReference type="GO" id="GO:0016740">
    <property type="term" value="F:transferase activity"/>
    <property type="evidence" value="ECO:0007669"/>
    <property type="project" value="UniProtKB-KW"/>
</dbReference>
<dbReference type="Pfam" id="PF03734">
    <property type="entry name" value="YkuD"/>
    <property type="match status" value="1"/>
</dbReference>
<evidence type="ECO:0000256" key="6">
    <source>
        <dbReference type="PROSITE-ProRule" id="PRU01373"/>
    </source>
</evidence>
<dbReference type="PANTHER" id="PTHR30582">
    <property type="entry name" value="L,D-TRANSPEPTIDASE"/>
    <property type="match status" value="1"/>
</dbReference>
<keyword evidence="5 6" id="KW-0961">Cell wall biogenesis/degradation</keyword>
<dbReference type="AlphaFoldDB" id="A0A7W9CDX7"/>
<dbReference type="UniPathway" id="UPA00219"/>
<feature type="active site" description="Nucleophile" evidence="6">
    <location>
        <position position="461"/>
    </location>
</feature>
<name>A0A7W9CDX7_9MICO</name>
<dbReference type="InterPro" id="IPR005490">
    <property type="entry name" value="LD_TPept_cat_dom"/>
</dbReference>
<dbReference type="InterPro" id="IPR050979">
    <property type="entry name" value="LD-transpeptidase"/>
</dbReference>
<feature type="transmembrane region" description="Helical" evidence="8">
    <location>
        <begin position="46"/>
        <end position="69"/>
    </location>
</feature>
<dbReference type="GO" id="GO:0005576">
    <property type="term" value="C:extracellular region"/>
    <property type="evidence" value="ECO:0007669"/>
    <property type="project" value="TreeGrafter"/>
</dbReference>
<keyword evidence="3 6" id="KW-0133">Cell shape</keyword>
<dbReference type="EMBL" id="JACHMU010000001">
    <property type="protein sequence ID" value="MBB5743507.1"/>
    <property type="molecule type" value="Genomic_DNA"/>
</dbReference>
<dbReference type="InterPro" id="IPR038063">
    <property type="entry name" value="Transpep_catalytic_dom"/>
</dbReference>
<keyword evidence="8" id="KW-0472">Membrane</keyword>
<dbReference type="RefSeq" id="WP_338402216.1">
    <property type="nucleotide sequence ID" value="NZ_BAAAPG010000001.1"/>
</dbReference>
<dbReference type="Proteomes" id="UP000517712">
    <property type="component" value="Unassembled WGS sequence"/>
</dbReference>
<feature type="region of interest" description="Disordered" evidence="7">
    <location>
        <begin position="1"/>
        <end position="43"/>
    </location>
</feature>
<dbReference type="SUPFAM" id="SSF141523">
    <property type="entry name" value="L,D-transpeptidase catalytic domain-like"/>
    <property type="match status" value="1"/>
</dbReference>
<keyword evidence="10" id="KW-0449">Lipoprotein</keyword>
<organism evidence="10 11">
    <name type="scientific">Microbacterium ginsengiterrae</name>
    <dbReference type="NCBI Taxonomy" id="546115"/>
    <lineage>
        <taxon>Bacteria</taxon>
        <taxon>Bacillati</taxon>
        <taxon>Actinomycetota</taxon>
        <taxon>Actinomycetes</taxon>
        <taxon>Micrococcales</taxon>
        <taxon>Microbacteriaceae</taxon>
        <taxon>Microbacterium</taxon>
    </lineage>
</organism>
<evidence type="ECO:0000256" key="8">
    <source>
        <dbReference type="SAM" id="Phobius"/>
    </source>
</evidence>
<feature type="domain" description="L,D-TPase catalytic" evidence="9">
    <location>
        <begin position="366"/>
        <end position="485"/>
    </location>
</feature>
<gene>
    <name evidence="10" type="ORF">HD600_002004</name>
</gene>
<sequence>MTDLVTAPGEDAAQSTATTDAVPPHDGDRPLEWAPREPAPKKHRTGMWVGIGVGALVIAAGAASMILIAPGTTVAGVPVGGLTAGAAAEVVESRLADMQITLTGVDGDVSVTGAELGASVDAKALADQAFAEHPMWNVAAWMPDPIPGEIALDPEVAHDSLRTLVPASYEDAVDAGVVFDADKAAYVTTPAESGTGVDLDALTDVMVAALADGDETISFSGAPADAPASVTDADAAGVAEDLNAMLGTIGFYVGDERTVPIAPEVASTWLEVVDDDGQLRIVADEDAIQATVDTLPKLVDREPVDAKAIVNAGGTVLEEITTGVNGRTLGDTSTLASDFAAQLETGNAVQPLEVEEVAFQNTTLKREIDVNLSTQTVSVFENDTLVDSWAVSSGAGGSATNTGSFQVGWKTSSQNMGNPDLTQAPNYYQPDVKWVMYFNGDEALHGVYWHSNWGTPMSHGCVGMPEWRAQWLYQWAPQGTNVYVHY</sequence>
<evidence type="ECO:0000256" key="2">
    <source>
        <dbReference type="ARBA" id="ARBA00022679"/>
    </source>
</evidence>
<dbReference type="GO" id="GO:0008360">
    <property type="term" value="P:regulation of cell shape"/>
    <property type="evidence" value="ECO:0007669"/>
    <property type="project" value="UniProtKB-UniRule"/>
</dbReference>
<evidence type="ECO:0000313" key="11">
    <source>
        <dbReference type="Proteomes" id="UP000517712"/>
    </source>
</evidence>
<dbReference type="Gene3D" id="2.40.440.10">
    <property type="entry name" value="L,D-transpeptidase catalytic domain-like"/>
    <property type="match status" value="1"/>
</dbReference>
<feature type="active site" description="Proton donor/acceptor" evidence="6">
    <location>
        <position position="445"/>
    </location>
</feature>
<evidence type="ECO:0000256" key="4">
    <source>
        <dbReference type="ARBA" id="ARBA00022984"/>
    </source>
</evidence>
<dbReference type="GO" id="GO:0071555">
    <property type="term" value="P:cell wall organization"/>
    <property type="evidence" value="ECO:0007669"/>
    <property type="project" value="UniProtKB-UniRule"/>
</dbReference>
<dbReference type="CDD" id="cd16913">
    <property type="entry name" value="YkuD_like"/>
    <property type="match status" value="1"/>
</dbReference>
<keyword evidence="4 6" id="KW-0573">Peptidoglycan synthesis</keyword>
<comment type="caution">
    <text evidence="10">The sequence shown here is derived from an EMBL/GenBank/DDBJ whole genome shotgun (WGS) entry which is preliminary data.</text>
</comment>
<accession>A0A7W9CDX7</accession>
<feature type="compositionally biased region" description="Basic and acidic residues" evidence="7">
    <location>
        <begin position="23"/>
        <end position="40"/>
    </location>
</feature>
<comment type="pathway">
    <text evidence="1 6">Cell wall biogenesis; peptidoglycan biosynthesis.</text>
</comment>
<keyword evidence="8" id="KW-1133">Transmembrane helix</keyword>
<dbReference type="PANTHER" id="PTHR30582:SF2">
    <property type="entry name" value="L,D-TRANSPEPTIDASE YCIB-RELATED"/>
    <property type="match status" value="1"/>
</dbReference>
<dbReference type="GO" id="GO:0071972">
    <property type="term" value="F:peptidoglycan L,D-transpeptidase activity"/>
    <property type="evidence" value="ECO:0007669"/>
    <property type="project" value="TreeGrafter"/>
</dbReference>
<evidence type="ECO:0000256" key="5">
    <source>
        <dbReference type="ARBA" id="ARBA00023316"/>
    </source>
</evidence>
<evidence type="ECO:0000256" key="3">
    <source>
        <dbReference type="ARBA" id="ARBA00022960"/>
    </source>
</evidence>
<evidence type="ECO:0000256" key="7">
    <source>
        <dbReference type="SAM" id="MobiDB-lite"/>
    </source>
</evidence>
<protein>
    <submittedName>
        <fullName evidence="10">Lipoprotein-anchoring transpeptidase ErfK/SrfK</fullName>
    </submittedName>
</protein>
<evidence type="ECO:0000256" key="1">
    <source>
        <dbReference type="ARBA" id="ARBA00004752"/>
    </source>
</evidence>